<dbReference type="GO" id="GO:0004175">
    <property type="term" value="F:endopeptidase activity"/>
    <property type="evidence" value="ECO:0007669"/>
    <property type="project" value="UniProtKB-ARBA"/>
</dbReference>
<keyword evidence="1" id="KW-0472">Membrane</keyword>
<dbReference type="RefSeq" id="WP_316557473.1">
    <property type="nucleotide sequence ID" value="NZ_CP131059.1"/>
</dbReference>
<dbReference type="EMBL" id="CP131059">
    <property type="protein sequence ID" value="WNY24292.1"/>
    <property type="molecule type" value="Genomic_DNA"/>
</dbReference>
<feature type="transmembrane region" description="Helical" evidence="1">
    <location>
        <begin position="29"/>
        <end position="49"/>
    </location>
</feature>
<feature type="transmembrane region" description="Helical" evidence="1">
    <location>
        <begin position="257"/>
        <end position="276"/>
    </location>
</feature>
<dbReference type="PANTHER" id="PTHR43592">
    <property type="entry name" value="CAAX AMINO TERMINAL PROTEASE"/>
    <property type="match status" value="1"/>
</dbReference>
<proteinExistence type="predicted"/>
<dbReference type="Pfam" id="PF02517">
    <property type="entry name" value="Rce1-like"/>
    <property type="match status" value="1"/>
</dbReference>
<dbReference type="KEGG" id="mehf:MmiHf6_16230"/>
<feature type="transmembrane region" description="Helical" evidence="1">
    <location>
        <begin position="296"/>
        <end position="322"/>
    </location>
</feature>
<feature type="transmembrane region" description="Helical" evidence="1">
    <location>
        <begin position="188"/>
        <end position="221"/>
    </location>
</feature>
<keyword evidence="4" id="KW-1185">Reference proteome</keyword>
<protein>
    <recommendedName>
        <fullName evidence="2">CAAX prenyl protease 2/Lysostaphin resistance protein A-like domain-containing protein</fullName>
    </recommendedName>
</protein>
<evidence type="ECO:0000256" key="1">
    <source>
        <dbReference type="SAM" id="Phobius"/>
    </source>
</evidence>
<evidence type="ECO:0000313" key="4">
    <source>
        <dbReference type="Proteomes" id="UP001302978"/>
    </source>
</evidence>
<gene>
    <name evidence="3" type="ORF">MmiHf6_16230</name>
</gene>
<reference evidence="3 4" key="1">
    <citation type="submission" date="2023-07" db="EMBL/GenBank/DDBJ databases">
        <title>Closed genoem sequence of Methanomicrococcus sp. Hf6.</title>
        <authorList>
            <person name="Poehlein A."/>
            <person name="Protasov E."/>
            <person name="Platt K."/>
            <person name="Reeh H."/>
            <person name="Daniel R."/>
            <person name="Brune A."/>
        </authorList>
    </citation>
    <scope>NUCLEOTIDE SEQUENCE [LARGE SCALE GENOMIC DNA]</scope>
    <source>
        <strain evidence="3 4">Hf6</strain>
    </source>
</reference>
<dbReference type="GeneID" id="85196234"/>
<keyword evidence="1" id="KW-1133">Transmembrane helix</keyword>
<dbReference type="AlphaFoldDB" id="A0AA96ZUZ6"/>
<evidence type="ECO:0000259" key="2">
    <source>
        <dbReference type="Pfam" id="PF02517"/>
    </source>
</evidence>
<sequence length="324" mass="36617">MDAGITTAIPVKVERKSFRKEINRLARTLIIYEILMSIVVIAAAAYVMVQYIDMPDELYDSMVNPIFENGWLILAGIILGMFFIVLYRKRELITDLTAKNKSMTAKSFVKLFFCMMSAQVIFLVFAFFFENILNLFGYTAAEAIDSATGAEVTFSLFMYAAFIGPIAEEIVFRGAALHALKNHGKLFAIVTSAALFGLFHANFTQGVFAFFVGLVLGYVALEFSWKWAAVLHIINNFVFGEILSKLLEVIDPSIGDYILPALYIIFVVGAVITLFIERKNIKQYLSENKTRPLFYLWTFTSFWMILYILFNVIQAMLGISVLPS</sequence>
<feature type="transmembrane region" description="Helical" evidence="1">
    <location>
        <begin position="69"/>
        <end position="87"/>
    </location>
</feature>
<name>A0AA96ZUZ6_9EURY</name>
<feature type="transmembrane region" description="Helical" evidence="1">
    <location>
        <begin position="108"/>
        <end position="129"/>
    </location>
</feature>
<keyword evidence="1" id="KW-0812">Transmembrane</keyword>
<dbReference type="GO" id="GO:0080120">
    <property type="term" value="P:CAAX-box protein maturation"/>
    <property type="evidence" value="ECO:0007669"/>
    <property type="project" value="UniProtKB-ARBA"/>
</dbReference>
<dbReference type="PANTHER" id="PTHR43592:SF15">
    <property type="entry name" value="CAAX AMINO TERMINAL PROTEASE FAMILY PROTEIN"/>
    <property type="match status" value="1"/>
</dbReference>
<dbReference type="InterPro" id="IPR003675">
    <property type="entry name" value="Rce1/LyrA-like_dom"/>
</dbReference>
<organism evidence="3 4">
    <name type="scientific">Methanimicrococcus hongohii</name>
    <dbReference type="NCBI Taxonomy" id="3028295"/>
    <lineage>
        <taxon>Archaea</taxon>
        <taxon>Methanobacteriati</taxon>
        <taxon>Methanobacteriota</taxon>
        <taxon>Stenosarchaea group</taxon>
        <taxon>Methanomicrobia</taxon>
        <taxon>Methanosarcinales</taxon>
        <taxon>Methanosarcinaceae</taxon>
        <taxon>Methanimicrococcus</taxon>
    </lineage>
</organism>
<evidence type="ECO:0000313" key="3">
    <source>
        <dbReference type="EMBL" id="WNY24292.1"/>
    </source>
</evidence>
<dbReference type="Proteomes" id="UP001302978">
    <property type="component" value="Chromosome"/>
</dbReference>
<accession>A0AA96ZUZ6</accession>
<feature type="domain" description="CAAX prenyl protease 2/Lysostaphin resistance protein A-like" evidence="2">
    <location>
        <begin position="154"/>
        <end position="238"/>
    </location>
</feature>
<feature type="transmembrane region" description="Helical" evidence="1">
    <location>
        <begin position="156"/>
        <end position="176"/>
    </location>
</feature>